<evidence type="ECO:0000256" key="2">
    <source>
        <dbReference type="SAM" id="SignalP"/>
    </source>
</evidence>
<evidence type="ECO:0000313" key="3">
    <source>
        <dbReference type="EMBL" id="KAK6942013.1"/>
    </source>
</evidence>
<feature type="coiled-coil region" evidence="1">
    <location>
        <begin position="65"/>
        <end position="191"/>
    </location>
</feature>
<name>A0AAN8W8R9_9MAGN</name>
<proteinExistence type="predicted"/>
<keyword evidence="2" id="KW-0732">Signal</keyword>
<protein>
    <submittedName>
        <fullName evidence="3">Uncharacterized protein</fullName>
    </submittedName>
</protein>
<organism evidence="3 4">
    <name type="scientific">Dillenia turbinata</name>
    <dbReference type="NCBI Taxonomy" id="194707"/>
    <lineage>
        <taxon>Eukaryota</taxon>
        <taxon>Viridiplantae</taxon>
        <taxon>Streptophyta</taxon>
        <taxon>Embryophyta</taxon>
        <taxon>Tracheophyta</taxon>
        <taxon>Spermatophyta</taxon>
        <taxon>Magnoliopsida</taxon>
        <taxon>eudicotyledons</taxon>
        <taxon>Gunneridae</taxon>
        <taxon>Pentapetalae</taxon>
        <taxon>Dilleniales</taxon>
        <taxon>Dilleniaceae</taxon>
        <taxon>Dillenia</taxon>
    </lineage>
</organism>
<evidence type="ECO:0000256" key="1">
    <source>
        <dbReference type="SAM" id="Coils"/>
    </source>
</evidence>
<keyword evidence="4" id="KW-1185">Reference proteome</keyword>
<dbReference type="EMBL" id="JBAMMX010000004">
    <property type="protein sequence ID" value="KAK6942013.1"/>
    <property type="molecule type" value="Genomic_DNA"/>
</dbReference>
<evidence type="ECO:0000313" key="4">
    <source>
        <dbReference type="Proteomes" id="UP001370490"/>
    </source>
</evidence>
<feature type="chain" id="PRO_5042919217" evidence="2">
    <location>
        <begin position="24"/>
        <end position="401"/>
    </location>
</feature>
<reference evidence="3 4" key="1">
    <citation type="submission" date="2023-12" db="EMBL/GenBank/DDBJ databases">
        <title>A high-quality genome assembly for Dillenia turbinata (Dilleniales).</title>
        <authorList>
            <person name="Chanderbali A."/>
        </authorList>
    </citation>
    <scope>NUCLEOTIDE SEQUENCE [LARGE SCALE GENOMIC DNA]</scope>
    <source>
        <strain evidence="3">LSX21</strain>
        <tissue evidence="3">Leaf</tissue>
    </source>
</reference>
<comment type="caution">
    <text evidence="3">The sequence shown here is derived from an EMBL/GenBank/DDBJ whole genome shotgun (WGS) entry which is preliminary data.</text>
</comment>
<dbReference type="SUPFAM" id="SSF58113">
    <property type="entry name" value="Apolipoprotein A-I"/>
    <property type="match status" value="1"/>
</dbReference>
<dbReference type="AlphaFoldDB" id="A0AAN8W8R9"/>
<dbReference type="PANTHER" id="PTHR34360">
    <property type="entry name" value="OS08G0519400 PROTEIN"/>
    <property type="match status" value="1"/>
</dbReference>
<feature type="non-terminal residue" evidence="3">
    <location>
        <position position="401"/>
    </location>
</feature>
<dbReference type="PANTHER" id="PTHR34360:SF1">
    <property type="entry name" value="OS08G0519400 PROTEIN"/>
    <property type="match status" value="1"/>
</dbReference>
<accession>A0AAN8W8R9</accession>
<keyword evidence="1" id="KW-0175">Coiled coil</keyword>
<gene>
    <name evidence="3" type="ORF">RJ641_027390</name>
</gene>
<dbReference type="Proteomes" id="UP001370490">
    <property type="component" value="Unassembled WGS sequence"/>
</dbReference>
<feature type="signal peptide" evidence="2">
    <location>
        <begin position="1"/>
        <end position="23"/>
    </location>
</feature>
<sequence length="401" mass="45928">MALSRLLLLSIFLALICAPQISADSAPEDHDSSASLLHELNSKIYSLESSIDERNHEIKSKDESIKQMEKILQEKSDTVSSLQHEIESLQQKGALDAKELVSKAHARASELEKQVHKLRKEIEGQNKRKDNLEAQAAAAERKIQDLNLKLQNLQKINDEQKSRIRKTERALQVAEEELMKAKLEATSKSKELVEVHGAWLPPWLAVHLFHCQSFIVTQWAEHGRPTLDVTVQKALEKKAQLDTWAEPHIESIKANWIPLFKEKWMAFKTQMEPHVRSVSTKTIELYHTSKSAITPRVTRIQEVANPYYQEVKKFSKPYVDQVATVAKPHVDKARVVLKPYSKKVIRAYKKFIKSASVYHVQVQGSVHEMLEKHEISKSLATKELVWFAESVNQAFLMIEDK</sequence>
<dbReference type="Gene3D" id="1.10.287.1490">
    <property type="match status" value="1"/>
</dbReference>